<dbReference type="GeneID" id="90000278"/>
<protein>
    <recommendedName>
        <fullName evidence="3">DUF7924 domain-containing protein</fullName>
    </recommendedName>
</protein>
<accession>A0ABR0RJG9</accession>
<feature type="compositionally biased region" description="Basic and acidic residues" evidence="2">
    <location>
        <begin position="417"/>
        <end position="428"/>
    </location>
</feature>
<proteinExistence type="predicted"/>
<feature type="domain" description="DUF7924" evidence="3">
    <location>
        <begin position="15"/>
        <end position="147"/>
    </location>
</feature>
<feature type="region of interest" description="Disordered" evidence="2">
    <location>
        <begin position="405"/>
        <end position="489"/>
    </location>
</feature>
<keyword evidence="1" id="KW-0175">Coiled coil</keyword>
<reference evidence="4 5" key="1">
    <citation type="journal article" date="2023" name="Res Sq">
        <title>Genomic and morphological characterization of Knufia obscura isolated from the Mars 2020 spacecraft assembly facility.</title>
        <authorList>
            <person name="Chander A.M."/>
            <person name="Teixeira M.M."/>
            <person name="Singh N.K."/>
            <person name="Williams M.P."/>
            <person name="Parker C.W."/>
            <person name="Leo P."/>
            <person name="Stajich J.E."/>
            <person name="Torok T."/>
            <person name="Tighe S."/>
            <person name="Mason C.E."/>
            <person name="Venkateswaran K."/>
        </authorList>
    </citation>
    <scope>NUCLEOTIDE SEQUENCE [LARGE SCALE GENOMIC DNA]</scope>
    <source>
        <strain evidence="4 5">CCFEE 5817</strain>
    </source>
</reference>
<name>A0ABR0RJG9_9EURO</name>
<sequence length="593" mass="65465">MPQHLIANGTIVRLDTGYIAPGAPLFCPFLVFERTFGQREQRLETANNQCAIAGAWCTRSLQMLYAKAWSPADRHRPDLPVSFSCTIDNEIAILNYHWIDGAQSYCMSPICKFDLANDDHFHQFNVWIEAIGQWGLRTLLPNLKRALASIQEHTLPEVPAAPEEILGNKPELKLDTVLQEDKLVTALKSSFSHTPWRLEDDDFTPVSSSVASWGSPIIHDFYYNSLQYPCVPRMKSSSSSSVVMRDPLDSKMNSAVTVVAQPRPQAPQRRFKIATPLTPTALPMSFNASTTGGMTPPPSYLAPNAELACQKRLTHAMDEIQDLQAQLQRIRQEMSGLSMSYQTELSGLKNTVTTLLRKEVMGPASAGPCLRGRSTSSPIVPNISTMNVSLTTKDVYTDLQQTRQQAQASVITTPTDPKPKSYPWDRLRQNRSRSSLQQVMTINTSTGAITSQQADEDIPEEEEQQDESDTKPHLIEAPLPSATSMPPTAKTTRFQLTPGPMSAAFPSPAFSISARSDVTNVLVVPPPPPKTSDVLKWTAALLGAQTLGTFISTTVVRVVFLGCITDFALLAFASPHWPSTTRYFMELLKNSQS</sequence>
<comment type="caution">
    <text evidence="4">The sequence shown here is derived from an EMBL/GenBank/DDBJ whole genome shotgun (WGS) entry which is preliminary data.</text>
</comment>
<dbReference type="Proteomes" id="UP001334248">
    <property type="component" value="Unassembled WGS sequence"/>
</dbReference>
<feature type="compositionally biased region" description="Polar residues" evidence="2">
    <location>
        <begin position="405"/>
        <end position="415"/>
    </location>
</feature>
<dbReference type="RefSeq" id="XP_064728505.1">
    <property type="nucleotide sequence ID" value="XM_064875240.1"/>
</dbReference>
<dbReference type="Pfam" id="PF25545">
    <property type="entry name" value="DUF7924"/>
    <property type="match status" value="1"/>
</dbReference>
<feature type="compositionally biased region" description="Acidic residues" evidence="2">
    <location>
        <begin position="454"/>
        <end position="467"/>
    </location>
</feature>
<dbReference type="InterPro" id="IPR057684">
    <property type="entry name" value="DUF7924"/>
</dbReference>
<evidence type="ECO:0000256" key="1">
    <source>
        <dbReference type="SAM" id="Coils"/>
    </source>
</evidence>
<evidence type="ECO:0000313" key="5">
    <source>
        <dbReference type="Proteomes" id="UP001334248"/>
    </source>
</evidence>
<dbReference type="EMBL" id="JAVHJV010000008">
    <property type="protein sequence ID" value="KAK5940415.1"/>
    <property type="molecule type" value="Genomic_DNA"/>
</dbReference>
<feature type="coiled-coil region" evidence="1">
    <location>
        <begin position="313"/>
        <end position="340"/>
    </location>
</feature>
<evidence type="ECO:0000256" key="2">
    <source>
        <dbReference type="SAM" id="MobiDB-lite"/>
    </source>
</evidence>
<keyword evidence="5" id="KW-1185">Reference proteome</keyword>
<organism evidence="4 5">
    <name type="scientific">Knufia obscura</name>
    <dbReference type="NCBI Taxonomy" id="1635080"/>
    <lineage>
        <taxon>Eukaryota</taxon>
        <taxon>Fungi</taxon>
        <taxon>Dikarya</taxon>
        <taxon>Ascomycota</taxon>
        <taxon>Pezizomycotina</taxon>
        <taxon>Eurotiomycetes</taxon>
        <taxon>Chaetothyriomycetidae</taxon>
        <taxon>Chaetothyriales</taxon>
        <taxon>Trichomeriaceae</taxon>
        <taxon>Knufia</taxon>
    </lineage>
</organism>
<feature type="compositionally biased region" description="Polar residues" evidence="2">
    <location>
        <begin position="439"/>
        <end position="451"/>
    </location>
</feature>
<evidence type="ECO:0000313" key="4">
    <source>
        <dbReference type="EMBL" id="KAK5940415.1"/>
    </source>
</evidence>
<evidence type="ECO:0000259" key="3">
    <source>
        <dbReference type="Pfam" id="PF25545"/>
    </source>
</evidence>
<gene>
    <name evidence="4" type="ORF">PMZ80_006829</name>
</gene>